<dbReference type="Pfam" id="PF03501">
    <property type="entry name" value="S10_plectin"/>
    <property type="match status" value="1"/>
</dbReference>
<comment type="caution">
    <text evidence="6">The sequence shown here is derived from an EMBL/GenBank/DDBJ whole genome shotgun (WGS) entry which is preliminary data.</text>
</comment>
<dbReference type="EMBL" id="JAOTOJ010000003">
    <property type="protein sequence ID" value="KAK9402786.1"/>
    <property type="molecule type" value="Genomic_DNA"/>
</dbReference>
<evidence type="ECO:0000256" key="4">
    <source>
        <dbReference type="SAM" id="MobiDB-lite"/>
    </source>
</evidence>
<sequence>MCPPLLSGGEGGLGGGGSLRLGRGREGGKEAGPAQQSLPSCPGYPSVKALLLPPRSRLAPLPSGNMVAGMLMPLGQLRSIYELLFRDGVLVGQKDPRPHSFHPELPGVSHLQVWRAMGSLRSRGLVRENFAWRHCYWYLTDEGIAHLRQHLRLPPEIVPTTLQRARRPLPAARPASRPPGVQAVRGPLSQPAKPREGWRQEYRRKDAAAAAAAGGGPVESASRRAGLPPASSSDEGQTSPLGGERWPCGGLFWQGVP</sequence>
<evidence type="ECO:0000256" key="3">
    <source>
        <dbReference type="ARBA" id="ARBA00023274"/>
    </source>
</evidence>
<dbReference type="PANTHER" id="PTHR12146">
    <property type="entry name" value="40S RIBOSOMAL PROTEIN S10"/>
    <property type="match status" value="1"/>
</dbReference>
<evidence type="ECO:0000313" key="6">
    <source>
        <dbReference type="EMBL" id="KAK9402786.1"/>
    </source>
</evidence>
<accession>A0AAW1BLP3</accession>
<keyword evidence="3" id="KW-0687">Ribonucleoprotein</keyword>
<keyword evidence="2" id="KW-0689">Ribosomal protein</keyword>
<gene>
    <name evidence="6" type="ORF">NXF25_007613</name>
</gene>
<feature type="domain" description="Plectin/eS10 N-terminal" evidence="5">
    <location>
        <begin position="73"/>
        <end position="165"/>
    </location>
</feature>
<feature type="compositionally biased region" description="Polar residues" evidence="4">
    <location>
        <begin position="230"/>
        <end position="240"/>
    </location>
</feature>
<evidence type="ECO:0000259" key="5">
    <source>
        <dbReference type="Pfam" id="PF03501"/>
    </source>
</evidence>
<feature type="region of interest" description="Disordered" evidence="4">
    <location>
        <begin position="1"/>
        <end position="41"/>
    </location>
</feature>
<comment type="similarity">
    <text evidence="1">Belongs to the eukaryotic ribosomal protein eS10 family.</text>
</comment>
<dbReference type="GO" id="GO:0003723">
    <property type="term" value="F:RNA binding"/>
    <property type="evidence" value="ECO:0007669"/>
    <property type="project" value="TreeGrafter"/>
</dbReference>
<dbReference type="GO" id="GO:0022627">
    <property type="term" value="C:cytosolic small ribosomal subunit"/>
    <property type="evidence" value="ECO:0007669"/>
    <property type="project" value="TreeGrafter"/>
</dbReference>
<protein>
    <submittedName>
        <fullName evidence="6">Plectin-like</fullName>
    </submittedName>
</protein>
<dbReference type="Gene3D" id="1.10.10.10">
    <property type="entry name" value="Winged helix-like DNA-binding domain superfamily/Winged helix DNA-binding domain"/>
    <property type="match status" value="1"/>
</dbReference>
<dbReference type="AlphaFoldDB" id="A0AAW1BLP3"/>
<evidence type="ECO:0000256" key="2">
    <source>
        <dbReference type="ARBA" id="ARBA00022980"/>
    </source>
</evidence>
<reference evidence="6 7" key="1">
    <citation type="journal article" date="2024" name="Proc. Natl. Acad. Sci. U.S.A.">
        <title>The genetic regulatory architecture and epigenomic basis for age-related changes in rattlesnake venom.</title>
        <authorList>
            <person name="Hogan M.P."/>
            <person name="Holding M.L."/>
            <person name="Nystrom G.S."/>
            <person name="Colston T.J."/>
            <person name="Bartlett D.A."/>
            <person name="Mason A.J."/>
            <person name="Ellsworth S.A."/>
            <person name="Rautsaw R.M."/>
            <person name="Lawrence K.C."/>
            <person name="Strickland J.L."/>
            <person name="He B."/>
            <person name="Fraser P."/>
            <person name="Margres M.J."/>
            <person name="Gilbert D.M."/>
            <person name="Gibbs H.L."/>
            <person name="Parkinson C.L."/>
            <person name="Rokyta D.R."/>
        </authorList>
    </citation>
    <scope>NUCLEOTIDE SEQUENCE [LARGE SCALE GENOMIC DNA]</scope>
    <source>
        <strain evidence="6">DRR0105</strain>
    </source>
</reference>
<evidence type="ECO:0000256" key="1">
    <source>
        <dbReference type="ARBA" id="ARBA00007278"/>
    </source>
</evidence>
<dbReference type="InterPro" id="IPR037447">
    <property type="entry name" value="Ribosomal_eS10"/>
</dbReference>
<dbReference type="PANTHER" id="PTHR12146:SF25">
    <property type="entry name" value="PLECTIN_ES10 N-TERMINAL DOMAIN-CONTAINING PROTEIN"/>
    <property type="match status" value="1"/>
</dbReference>
<proteinExistence type="inferred from homology"/>
<dbReference type="GO" id="GO:0003735">
    <property type="term" value="F:structural constituent of ribosome"/>
    <property type="evidence" value="ECO:0007669"/>
    <property type="project" value="TreeGrafter"/>
</dbReference>
<dbReference type="Proteomes" id="UP001474421">
    <property type="component" value="Unassembled WGS sequence"/>
</dbReference>
<dbReference type="InterPro" id="IPR005326">
    <property type="entry name" value="Plectin_eS10_N"/>
</dbReference>
<feature type="compositionally biased region" description="Low complexity" evidence="4">
    <location>
        <begin position="168"/>
        <end position="179"/>
    </location>
</feature>
<dbReference type="InterPro" id="IPR036388">
    <property type="entry name" value="WH-like_DNA-bd_sf"/>
</dbReference>
<evidence type="ECO:0000313" key="7">
    <source>
        <dbReference type="Proteomes" id="UP001474421"/>
    </source>
</evidence>
<organism evidence="6 7">
    <name type="scientific">Crotalus adamanteus</name>
    <name type="common">Eastern diamondback rattlesnake</name>
    <dbReference type="NCBI Taxonomy" id="8729"/>
    <lineage>
        <taxon>Eukaryota</taxon>
        <taxon>Metazoa</taxon>
        <taxon>Chordata</taxon>
        <taxon>Craniata</taxon>
        <taxon>Vertebrata</taxon>
        <taxon>Euteleostomi</taxon>
        <taxon>Lepidosauria</taxon>
        <taxon>Squamata</taxon>
        <taxon>Bifurcata</taxon>
        <taxon>Unidentata</taxon>
        <taxon>Episquamata</taxon>
        <taxon>Toxicofera</taxon>
        <taxon>Serpentes</taxon>
        <taxon>Colubroidea</taxon>
        <taxon>Viperidae</taxon>
        <taxon>Crotalinae</taxon>
        <taxon>Crotalus</taxon>
    </lineage>
</organism>
<keyword evidence="7" id="KW-1185">Reference proteome</keyword>
<feature type="compositionally biased region" description="Basic and acidic residues" evidence="4">
    <location>
        <begin position="193"/>
        <end position="207"/>
    </location>
</feature>
<feature type="region of interest" description="Disordered" evidence="4">
    <location>
        <begin position="165"/>
        <end position="257"/>
    </location>
</feature>
<name>A0AAW1BLP3_CROAD</name>
<feature type="compositionally biased region" description="Gly residues" evidence="4">
    <location>
        <begin position="8"/>
        <end position="19"/>
    </location>
</feature>